<proteinExistence type="inferred from homology"/>
<dbReference type="PANTHER" id="PTHR42808:SF3">
    <property type="entry name" value="HYDROXYSTEROID DEHYDROGENASE-LIKE PROTEIN 2"/>
    <property type="match status" value="1"/>
</dbReference>
<dbReference type="Gene3D" id="3.40.50.720">
    <property type="entry name" value="NAD(P)-binding Rossmann-like Domain"/>
    <property type="match status" value="1"/>
</dbReference>
<evidence type="ECO:0000256" key="6">
    <source>
        <dbReference type="ARBA" id="ARBA00023128"/>
    </source>
</evidence>
<organism evidence="10 11">
    <name type="scientific">Acanthoscelides obtectus</name>
    <name type="common">Bean weevil</name>
    <name type="synonym">Bruchus obtectus</name>
    <dbReference type="NCBI Taxonomy" id="200917"/>
    <lineage>
        <taxon>Eukaryota</taxon>
        <taxon>Metazoa</taxon>
        <taxon>Ecdysozoa</taxon>
        <taxon>Arthropoda</taxon>
        <taxon>Hexapoda</taxon>
        <taxon>Insecta</taxon>
        <taxon>Pterygota</taxon>
        <taxon>Neoptera</taxon>
        <taxon>Endopterygota</taxon>
        <taxon>Coleoptera</taxon>
        <taxon>Polyphaga</taxon>
        <taxon>Cucujiformia</taxon>
        <taxon>Chrysomeloidea</taxon>
        <taxon>Chrysomelidae</taxon>
        <taxon>Bruchinae</taxon>
        <taxon>Bruchini</taxon>
        <taxon>Acanthoscelides</taxon>
    </lineage>
</organism>
<dbReference type="EMBL" id="CAKOFQ010007414">
    <property type="protein sequence ID" value="CAH2000633.1"/>
    <property type="molecule type" value="Genomic_DNA"/>
</dbReference>
<dbReference type="SUPFAM" id="SSF51735">
    <property type="entry name" value="NAD(P)-binding Rossmann-fold domains"/>
    <property type="match status" value="1"/>
</dbReference>
<dbReference type="InterPro" id="IPR036527">
    <property type="entry name" value="SCP2_sterol-bd_dom_sf"/>
</dbReference>
<keyword evidence="5" id="KW-0560">Oxidoreductase</keyword>
<feature type="domain" description="SCP2" evidence="9">
    <location>
        <begin position="331"/>
        <end position="421"/>
    </location>
</feature>
<keyword evidence="6" id="KW-0496">Mitochondrion</keyword>
<evidence type="ECO:0000259" key="9">
    <source>
        <dbReference type="Pfam" id="PF02036"/>
    </source>
</evidence>
<evidence type="ECO:0000313" key="10">
    <source>
        <dbReference type="EMBL" id="CAH2000633.1"/>
    </source>
</evidence>
<evidence type="ECO:0000256" key="4">
    <source>
        <dbReference type="ARBA" id="ARBA00022857"/>
    </source>
</evidence>
<dbReference type="PRINTS" id="PR00081">
    <property type="entry name" value="GDHRDH"/>
</dbReference>
<dbReference type="InterPro" id="IPR002347">
    <property type="entry name" value="SDR_fam"/>
</dbReference>
<evidence type="ECO:0000256" key="1">
    <source>
        <dbReference type="ARBA" id="ARBA00004173"/>
    </source>
</evidence>
<keyword evidence="7" id="KW-0576">Peroxisome</keyword>
<dbReference type="GO" id="GO:0005739">
    <property type="term" value="C:mitochondrion"/>
    <property type="evidence" value="ECO:0007669"/>
    <property type="project" value="UniProtKB-SubCell"/>
</dbReference>
<reference evidence="10" key="1">
    <citation type="submission" date="2022-03" db="EMBL/GenBank/DDBJ databases">
        <authorList>
            <person name="Sayadi A."/>
        </authorList>
    </citation>
    <scope>NUCLEOTIDE SEQUENCE</scope>
</reference>
<comment type="caution">
    <text evidence="10">The sequence shown here is derived from an EMBL/GenBank/DDBJ whole genome shotgun (WGS) entry which is preliminary data.</text>
</comment>
<dbReference type="NCBIfam" id="NF006133">
    <property type="entry name" value="PRK08278.1"/>
    <property type="match status" value="1"/>
</dbReference>
<keyword evidence="4" id="KW-0521">NADP</keyword>
<comment type="subcellular location">
    <subcellularLocation>
        <location evidence="1">Mitochondrion</location>
    </subcellularLocation>
    <subcellularLocation>
        <location evidence="2">Peroxisome</location>
    </subcellularLocation>
</comment>
<dbReference type="Proteomes" id="UP001152888">
    <property type="component" value="Unassembled WGS sequence"/>
</dbReference>
<dbReference type="InterPro" id="IPR003033">
    <property type="entry name" value="SCP2_sterol-bd_dom"/>
</dbReference>
<dbReference type="Pfam" id="PF00106">
    <property type="entry name" value="adh_short"/>
    <property type="match status" value="1"/>
</dbReference>
<dbReference type="FunFam" id="3.40.50.720:FF:000301">
    <property type="entry name" value="Hydroxysteroid dehydrogenase like 2"/>
    <property type="match status" value="1"/>
</dbReference>
<protein>
    <recommendedName>
        <fullName evidence="8">Hydroxysteroid dehydrogenase-like protein 2</fullName>
    </recommendedName>
</protein>
<evidence type="ECO:0000256" key="5">
    <source>
        <dbReference type="ARBA" id="ARBA00023002"/>
    </source>
</evidence>
<dbReference type="InterPro" id="IPR051935">
    <property type="entry name" value="HSDL2"/>
</dbReference>
<evidence type="ECO:0000256" key="2">
    <source>
        <dbReference type="ARBA" id="ARBA00004275"/>
    </source>
</evidence>
<name>A0A9P0PVN5_ACAOB</name>
<dbReference type="PANTHER" id="PTHR42808">
    <property type="entry name" value="HYDROXYSTEROID DEHYDROGENASE-LIKE PROTEIN 2"/>
    <property type="match status" value="1"/>
</dbReference>
<evidence type="ECO:0000313" key="11">
    <source>
        <dbReference type="Proteomes" id="UP001152888"/>
    </source>
</evidence>
<dbReference type="Gene3D" id="3.30.1050.10">
    <property type="entry name" value="SCP2 sterol-binding domain"/>
    <property type="match status" value="1"/>
</dbReference>
<dbReference type="OrthoDB" id="5327538at2759"/>
<accession>A0A9P0PVN5</accession>
<dbReference type="GO" id="GO:0005777">
    <property type="term" value="C:peroxisome"/>
    <property type="evidence" value="ECO:0007669"/>
    <property type="project" value="UniProtKB-SubCell"/>
</dbReference>
<dbReference type="InterPro" id="IPR036291">
    <property type="entry name" value="NAD(P)-bd_dom_sf"/>
</dbReference>
<dbReference type="Pfam" id="PF02036">
    <property type="entry name" value="SCP2"/>
    <property type="match status" value="1"/>
</dbReference>
<dbReference type="AlphaFoldDB" id="A0A9P0PVN5"/>
<evidence type="ECO:0000256" key="8">
    <source>
        <dbReference type="ARBA" id="ARBA00040243"/>
    </source>
</evidence>
<sequence length="429" mass="47102">MTGKLAGLTVFVTGSSRGIGRAVALKVAKDGANVVVAAKTTKDRPDLPGTIYSVCEEIEKAGGKGLPCKVDVRDETTIQNAVDEAVRKFGGIDIVVNNAAAISITDTENTEIKAYDLMQNVNTRGTFLVSKMCLPHLKKSKHAHILNMSPPLNLNPFWFKYHVPYTISKYGMSMCVLGMHEEFRPFNIAVNALWPKTVSFPCHTISMMFLAIRTAALDMLLEGTDTKSFSRKPEMVADAAYAIITQDPKKCTGNFFVDEKVLKDAGITDMTQYLYVPENHDKILPDFFFDGAIPILSGYYEARKKGNKIEEKPNAAAHGDVASLFKKIGSSISPELVQKTGAIFVFNLTGQETGKWYIDLKNENGSCGPGEPSVKPDATITMDCKHFFSMVSGQLNPATAFMMKTMKVEGNIQQALKLEKFVAIIKDKL</sequence>
<dbReference type="SUPFAM" id="SSF55718">
    <property type="entry name" value="SCP-like"/>
    <property type="match status" value="1"/>
</dbReference>
<evidence type="ECO:0000256" key="3">
    <source>
        <dbReference type="ARBA" id="ARBA00006484"/>
    </source>
</evidence>
<dbReference type="GO" id="GO:0016491">
    <property type="term" value="F:oxidoreductase activity"/>
    <property type="evidence" value="ECO:0007669"/>
    <property type="project" value="UniProtKB-KW"/>
</dbReference>
<gene>
    <name evidence="10" type="ORF">ACAOBT_LOCUS25685</name>
</gene>
<evidence type="ECO:0000256" key="7">
    <source>
        <dbReference type="ARBA" id="ARBA00023140"/>
    </source>
</evidence>
<comment type="similarity">
    <text evidence="3">Belongs to the short-chain dehydrogenases/reductases (SDR) family.</text>
</comment>
<keyword evidence="11" id="KW-1185">Reference proteome</keyword>